<organism evidence="2 3">
    <name type="scientific">Kitasatospora nipponensis</name>
    <dbReference type="NCBI Taxonomy" id="258049"/>
    <lineage>
        <taxon>Bacteria</taxon>
        <taxon>Bacillati</taxon>
        <taxon>Actinomycetota</taxon>
        <taxon>Actinomycetes</taxon>
        <taxon>Kitasatosporales</taxon>
        <taxon>Streptomycetaceae</taxon>
        <taxon>Kitasatospora</taxon>
    </lineage>
</organism>
<accession>A0ABP4HP17</accession>
<evidence type="ECO:0000259" key="1">
    <source>
        <dbReference type="Pfam" id="PF07045"/>
    </source>
</evidence>
<comment type="caution">
    <text evidence="2">The sequence shown here is derived from an EMBL/GenBank/DDBJ whole genome shotgun (WGS) entry which is preliminary data.</text>
</comment>
<dbReference type="InterPro" id="IPR011008">
    <property type="entry name" value="Dimeric_a/b-barrel"/>
</dbReference>
<dbReference type="PANTHER" id="PTHR41521">
    <property type="match status" value="1"/>
</dbReference>
<reference evidence="3" key="1">
    <citation type="journal article" date="2019" name="Int. J. Syst. Evol. Microbiol.">
        <title>The Global Catalogue of Microorganisms (GCM) 10K type strain sequencing project: providing services to taxonomists for standard genome sequencing and annotation.</title>
        <authorList>
            <consortium name="The Broad Institute Genomics Platform"/>
            <consortium name="The Broad Institute Genome Sequencing Center for Infectious Disease"/>
            <person name="Wu L."/>
            <person name="Ma J."/>
        </authorList>
    </citation>
    <scope>NUCLEOTIDE SEQUENCE [LARGE SCALE GENOMIC DNA]</scope>
    <source>
        <strain evidence="3">JCM 13004</strain>
    </source>
</reference>
<keyword evidence="3" id="KW-1185">Reference proteome</keyword>
<proteinExistence type="predicted"/>
<name>A0ABP4HP17_9ACTN</name>
<protein>
    <submittedName>
        <fullName evidence="2">DUF1330 domain-containing protein</fullName>
    </submittedName>
</protein>
<dbReference type="InterPro" id="IPR010753">
    <property type="entry name" value="DUF1330"/>
</dbReference>
<dbReference type="EMBL" id="BAAALF010000222">
    <property type="protein sequence ID" value="GAA1271724.1"/>
    <property type="molecule type" value="Genomic_DNA"/>
</dbReference>
<dbReference type="PANTHER" id="PTHR41521:SF4">
    <property type="entry name" value="BLR0684 PROTEIN"/>
    <property type="match status" value="1"/>
</dbReference>
<evidence type="ECO:0000313" key="2">
    <source>
        <dbReference type="EMBL" id="GAA1271724.1"/>
    </source>
</evidence>
<evidence type="ECO:0000313" key="3">
    <source>
        <dbReference type="Proteomes" id="UP001500037"/>
    </source>
</evidence>
<dbReference type="SUPFAM" id="SSF54909">
    <property type="entry name" value="Dimeric alpha+beta barrel"/>
    <property type="match status" value="1"/>
</dbReference>
<dbReference type="Pfam" id="PF07045">
    <property type="entry name" value="DUF1330"/>
    <property type="match status" value="1"/>
</dbReference>
<dbReference type="Proteomes" id="UP001500037">
    <property type="component" value="Unassembled WGS sequence"/>
</dbReference>
<sequence length="111" mass="12108">MTAYALGHLHTVEFGPQIVAYLERVDATLDPFGGRFLVHGNPIDLREGSWQGDLVLIEFPDLARAQAWYDSPAYRDILALRTDNAVCDVLLVGGVPDGYRAAAALAEKTAH</sequence>
<gene>
    <name evidence="2" type="ORF">GCM10009665_69840</name>
</gene>
<dbReference type="Gene3D" id="3.30.70.100">
    <property type="match status" value="1"/>
</dbReference>
<dbReference type="RefSeq" id="WP_344446219.1">
    <property type="nucleotide sequence ID" value="NZ_BAAALF010000222.1"/>
</dbReference>
<feature type="domain" description="DUF1330" evidence="1">
    <location>
        <begin position="2"/>
        <end position="95"/>
    </location>
</feature>